<evidence type="ECO:0000313" key="6">
    <source>
        <dbReference type="Proteomes" id="UP000076643"/>
    </source>
</evidence>
<dbReference type="PATRIC" id="fig|1365250.3.peg.2979"/>
<dbReference type="RefSeq" id="WP_081215819.1">
    <property type="nucleotide sequence ID" value="NZ_AQHB01000025.1"/>
</dbReference>
<evidence type="ECO:0000256" key="2">
    <source>
        <dbReference type="ARBA" id="ARBA00022676"/>
    </source>
</evidence>
<keyword evidence="3" id="KW-0808">Transferase</keyword>
<dbReference type="InterPro" id="IPR001173">
    <property type="entry name" value="Glyco_trans_2-like"/>
</dbReference>
<gene>
    <name evidence="5" type="ORF">N475_16935</name>
</gene>
<dbReference type="Pfam" id="PF00535">
    <property type="entry name" value="Glycos_transf_2"/>
    <property type="match status" value="1"/>
</dbReference>
<keyword evidence="6" id="KW-1185">Reference proteome</keyword>
<organism evidence="5 6">
    <name type="scientific">Pseudoalteromonas luteoviolacea DSM 6061</name>
    <dbReference type="NCBI Taxonomy" id="1365250"/>
    <lineage>
        <taxon>Bacteria</taxon>
        <taxon>Pseudomonadati</taxon>
        <taxon>Pseudomonadota</taxon>
        <taxon>Gammaproteobacteria</taxon>
        <taxon>Alteromonadales</taxon>
        <taxon>Pseudoalteromonadaceae</taxon>
        <taxon>Pseudoalteromonas</taxon>
    </lineage>
</organism>
<comment type="similarity">
    <text evidence="1">Belongs to the glycosyltransferase 2 family.</text>
</comment>
<reference evidence="5 6" key="1">
    <citation type="submission" date="2013-07" db="EMBL/GenBank/DDBJ databases">
        <title>Comparative Genomic and Metabolomic Analysis of Twelve Strains of Pseudoalteromonas luteoviolacea.</title>
        <authorList>
            <person name="Vynne N.G."/>
            <person name="Mansson M."/>
            <person name="Gram L."/>
        </authorList>
    </citation>
    <scope>NUCLEOTIDE SEQUENCE [LARGE SCALE GENOMIC DNA]</scope>
    <source>
        <strain evidence="5 6">DSM 6061</strain>
    </source>
</reference>
<name>A0A166WGS1_9GAMM</name>
<protein>
    <recommendedName>
        <fullName evidence="4">Glycosyltransferase 2-like domain-containing protein</fullName>
    </recommendedName>
</protein>
<proteinExistence type="inferred from homology"/>
<dbReference type="InterPro" id="IPR050834">
    <property type="entry name" value="Glycosyltransf_2"/>
</dbReference>
<accession>A0A166WGS1</accession>
<dbReference type="GO" id="GO:0016757">
    <property type="term" value="F:glycosyltransferase activity"/>
    <property type="evidence" value="ECO:0007669"/>
    <property type="project" value="UniProtKB-KW"/>
</dbReference>
<feature type="domain" description="Glycosyltransferase 2-like" evidence="4">
    <location>
        <begin position="14"/>
        <end position="134"/>
    </location>
</feature>
<dbReference type="SUPFAM" id="SSF53448">
    <property type="entry name" value="Nucleotide-diphospho-sugar transferases"/>
    <property type="match status" value="1"/>
</dbReference>
<evidence type="ECO:0000313" key="5">
    <source>
        <dbReference type="EMBL" id="KZN37377.1"/>
    </source>
</evidence>
<dbReference type="Gene3D" id="3.90.550.10">
    <property type="entry name" value="Spore Coat Polysaccharide Biosynthesis Protein SpsA, Chain A"/>
    <property type="match status" value="1"/>
</dbReference>
<comment type="caution">
    <text evidence="5">The sequence shown here is derived from an EMBL/GenBank/DDBJ whole genome shotgun (WGS) entry which is preliminary data.</text>
</comment>
<dbReference type="EMBL" id="AUYB01000104">
    <property type="protein sequence ID" value="KZN37377.1"/>
    <property type="molecule type" value="Genomic_DNA"/>
</dbReference>
<evidence type="ECO:0000256" key="1">
    <source>
        <dbReference type="ARBA" id="ARBA00006739"/>
    </source>
</evidence>
<dbReference type="PANTHER" id="PTHR43685:SF5">
    <property type="entry name" value="GLYCOSYLTRANSFERASE EPSE-RELATED"/>
    <property type="match status" value="1"/>
</dbReference>
<dbReference type="Proteomes" id="UP000076643">
    <property type="component" value="Unassembled WGS sequence"/>
</dbReference>
<evidence type="ECO:0000259" key="4">
    <source>
        <dbReference type="Pfam" id="PF00535"/>
    </source>
</evidence>
<keyword evidence="2" id="KW-0328">Glycosyltransferase</keyword>
<evidence type="ECO:0000256" key="3">
    <source>
        <dbReference type="ARBA" id="ARBA00022679"/>
    </source>
</evidence>
<dbReference type="AlphaFoldDB" id="A0A166WGS1"/>
<dbReference type="PANTHER" id="PTHR43685">
    <property type="entry name" value="GLYCOSYLTRANSFERASE"/>
    <property type="match status" value="1"/>
</dbReference>
<sequence>MKHIDFSVLCSLYFKEQPEFLDDCLKSIFDQSLQASEIVVVHDGPLTDALYAVLEKWRKLLPIKDVVLEQNVGLGEALNKGLSHCSYDLVVRVDTDDINLKSRFHDQITFMNDNPGVAVSSSYIEEFDKTPSESGKLRRVPTANILAHSVRLNPINHMASVFRKHKIIASGGYKHLMYMEDYYLWLRVLASGEEIANLDKVLVKARTGNGMLERRRGTTYAKSEIKLMKHIFKLGLSKSPLTFAYFLSRSISRLMPAGFLRVVYRFLRTS</sequence>
<dbReference type="InterPro" id="IPR029044">
    <property type="entry name" value="Nucleotide-diphossugar_trans"/>
</dbReference>